<dbReference type="SUPFAM" id="SSF53067">
    <property type="entry name" value="Actin-like ATPase domain"/>
    <property type="match status" value="2"/>
</dbReference>
<dbReference type="Pfam" id="PF00022">
    <property type="entry name" value="Actin"/>
    <property type="match status" value="1"/>
</dbReference>
<evidence type="ECO:0000256" key="1">
    <source>
        <dbReference type="ARBA" id="ARBA00004245"/>
    </source>
</evidence>
<dbReference type="EMBL" id="JAFEMO010000012">
    <property type="protein sequence ID" value="KAH7553690.1"/>
    <property type="molecule type" value="Genomic_DNA"/>
</dbReference>
<name>A0ABQ8HB35_9ROSI</name>
<dbReference type="InterPro" id="IPR020902">
    <property type="entry name" value="Actin/actin-like_CS"/>
</dbReference>
<dbReference type="Gene3D" id="3.90.640.10">
    <property type="entry name" value="Actin, Chain A, domain 4"/>
    <property type="match status" value="1"/>
</dbReference>
<protein>
    <recommendedName>
        <fullName evidence="9">Actin</fullName>
    </recommendedName>
</protein>
<evidence type="ECO:0008006" key="9">
    <source>
        <dbReference type="Google" id="ProtNLM"/>
    </source>
</evidence>
<dbReference type="InterPro" id="IPR004000">
    <property type="entry name" value="Actin"/>
</dbReference>
<dbReference type="Proteomes" id="UP000827721">
    <property type="component" value="Unassembled WGS sequence"/>
</dbReference>
<comment type="caution">
    <text evidence="7">The sequence shown here is derived from an EMBL/GenBank/DDBJ whole genome shotgun (WGS) entry which is preliminary data.</text>
</comment>
<evidence type="ECO:0000313" key="8">
    <source>
        <dbReference type="Proteomes" id="UP000827721"/>
    </source>
</evidence>
<keyword evidence="5" id="KW-0206">Cytoskeleton</keyword>
<evidence type="ECO:0000313" key="7">
    <source>
        <dbReference type="EMBL" id="KAH7553690.1"/>
    </source>
</evidence>
<evidence type="ECO:0000256" key="5">
    <source>
        <dbReference type="ARBA" id="ARBA00023212"/>
    </source>
</evidence>
<dbReference type="InterPro" id="IPR004001">
    <property type="entry name" value="Actin_CS"/>
</dbReference>
<dbReference type="SMART" id="SM00268">
    <property type="entry name" value="ACTIN"/>
    <property type="match status" value="1"/>
</dbReference>
<dbReference type="PROSITE" id="PS00406">
    <property type="entry name" value="ACTINS_1"/>
    <property type="match status" value="1"/>
</dbReference>
<accession>A0ABQ8HB35</accession>
<reference evidence="7 8" key="1">
    <citation type="submission" date="2021-02" db="EMBL/GenBank/DDBJ databases">
        <title>Plant Genome Project.</title>
        <authorList>
            <person name="Zhang R.-G."/>
        </authorList>
    </citation>
    <scope>NUCLEOTIDE SEQUENCE [LARGE SCALE GENOMIC DNA]</scope>
    <source>
        <tissue evidence="7">Leaves</tissue>
    </source>
</reference>
<organism evidence="7 8">
    <name type="scientific">Xanthoceras sorbifolium</name>
    <dbReference type="NCBI Taxonomy" id="99658"/>
    <lineage>
        <taxon>Eukaryota</taxon>
        <taxon>Viridiplantae</taxon>
        <taxon>Streptophyta</taxon>
        <taxon>Embryophyta</taxon>
        <taxon>Tracheophyta</taxon>
        <taxon>Spermatophyta</taxon>
        <taxon>Magnoliopsida</taxon>
        <taxon>eudicotyledons</taxon>
        <taxon>Gunneridae</taxon>
        <taxon>Pentapetalae</taxon>
        <taxon>rosids</taxon>
        <taxon>malvids</taxon>
        <taxon>Sapindales</taxon>
        <taxon>Sapindaceae</taxon>
        <taxon>Xanthoceroideae</taxon>
        <taxon>Xanthoceras</taxon>
    </lineage>
</organism>
<sequence>MNKTACVDVYVSDCDWDLGPDALSVSAASIDFLHLKKMPLAPVGYKNFFLGVQELSINGHLDRIGGYVPAEKVLTGTKGFSEKALRVCYLSKQRKIGFSHLPRDQLLGGCLKLCGEDVLARRSSCRIMGLLGGRKEVTELLVPIYSSTGFATDIDWDVVISLLNVESYFKMAENEDIQPLVCDNGTGMVKAGFAGDDAPRAVFPSIVGRPRHTGVMVGMGQKDAYVGDEAQSKRGILTLKYPIEHGIVSNWDDMEKIWHHTFYNELRVAPEEHPILLTEAPLNPKANREKMTQIMFETFNAPAMYVAIQAVLSLYASGRTTGIVLDSGDGVSHTVPIYEGYALPHAILRLDLAGRDLTDALMKILTERGYSFTTTAEREIVRDVKEKLSYIALDYEQELETSKAGSSVEKSYELPDGQVITIGAERFRCPEVLFQPSMIGMEAAGIHETTYNSIMKCDVDIRKDLYGNIVLSGGSTMFPGIADRMSKEISALAPSSMKIKVVAPPERKYSVWIGGSILASLSTFQQMWIAKAEYDESGPSIVHRKCF</sequence>
<comment type="subcellular location">
    <subcellularLocation>
        <location evidence="1">Cytoplasm</location>
        <location evidence="1">Cytoskeleton</location>
    </subcellularLocation>
</comment>
<evidence type="ECO:0000256" key="3">
    <source>
        <dbReference type="ARBA" id="ARBA00022741"/>
    </source>
</evidence>
<dbReference type="Gene3D" id="3.30.420.40">
    <property type="match status" value="2"/>
</dbReference>
<dbReference type="InterPro" id="IPR043129">
    <property type="entry name" value="ATPase_NBD"/>
</dbReference>
<keyword evidence="3" id="KW-0547">Nucleotide-binding</keyword>
<dbReference type="PROSITE" id="PS01132">
    <property type="entry name" value="ACTINS_ACT_LIKE"/>
    <property type="match status" value="1"/>
</dbReference>
<comment type="similarity">
    <text evidence="2 6">Belongs to the actin family.</text>
</comment>
<gene>
    <name evidence="7" type="ORF">JRO89_XS12G0043300</name>
</gene>
<evidence type="ECO:0000256" key="4">
    <source>
        <dbReference type="ARBA" id="ARBA00022840"/>
    </source>
</evidence>
<keyword evidence="5" id="KW-0963">Cytoplasm</keyword>
<dbReference type="PRINTS" id="PR00190">
    <property type="entry name" value="ACTIN"/>
</dbReference>
<proteinExistence type="inferred from homology"/>
<dbReference type="PROSITE" id="PS00432">
    <property type="entry name" value="ACTINS_2"/>
    <property type="match status" value="1"/>
</dbReference>
<evidence type="ECO:0000256" key="6">
    <source>
        <dbReference type="RuleBase" id="RU000487"/>
    </source>
</evidence>
<keyword evidence="8" id="KW-1185">Reference proteome</keyword>
<keyword evidence="4" id="KW-0067">ATP-binding</keyword>
<dbReference type="CDD" id="cd10224">
    <property type="entry name" value="ASKHA_NBD_actin"/>
    <property type="match status" value="1"/>
</dbReference>
<evidence type="ECO:0000256" key="2">
    <source>
        <dbReference type="ARBA" id="ARBA00006752"/>
    </source>
</evidence>
<dbReference type="PANTHER" id="PTHR11937">
    <property type="entry name" value="ACTIN"/>
    <property type="match status" value="1"/>
</dbReference>